<dbReference type="RefSeq" id="XP_022488785.1">
    <property type="nucleotide sequence ID" value="XM_022631311.1"/>
</dbReference>
<dbReference type="EMBL" id="LXJU01000008">
    <property type="protein sequence ID" value="OGE53347.1"/>
    <property type="molecule type" value="Genomic_DNA"/>
</dbReference>
<proteinExistence type="predicted"/>
<feature type="compositionally biased region" description="Polar residues" evidence="1">
    <location>
        <begin position="48"/>
        <end position="63"/>
    </location>
</feature>
<organism evidence="2 3">
    <name type="scientific">Penicillium arizonense</name>
    <dbReference type="NCBI Taxonomy" id="1835702"/>
    <lineage>
        <taxon>Eukaryota</taxon>
        <taxon>Fungi</taxon>
        <taxon>Dikarya</taxon>
        <taxon>Ascomycota</taxon>
        <taxon>Pezizomycotina</taxon>
        <taxon>Eurotiomycetes</taxon>
        <taxon>Eurotiomycetidae</taxon>
        <taxon>Eurotiales</taxon>
        <taxon>Aspergillaceae</taxon>
        <taxon>Penicillium</taxon>
    </lineage>
</organism>
<name>A0A1F5LJP6_PENAI</name>
<evidence type="ECO:0000313" key="3">
    <source>
        <dbReference type="Proteomes" id="UP000177622"/>
    </source>
</evidence>
<feature type="region of interest" description="Disordered" evidence="1">
    <location>
        <begin position="1"/>
        <end position="145"/>
    </location>
</feature>
<dbReference type="GeneID" id="34576045"/>
<evidence type="ECO:0000256" key="1">
    <source>
        <dbReference type="SAM" id="MobiDB-lite"/>
    </source>
</evidence>
<dbReference type="OrthoDB" id="5398515at2759"/>
<protein>
    <submittedName>
        <fullName evidence="2">Uncharacterized protein</fullName>
    </submittedName>
</protein>
<dbReference type="Proteomes" id="UP000177622">
    <property type="component" value="Unassembled WGS sequence"/>
</dbReference>
<reference evidence="2 3" key="1">
    <citation type="journal article" date="2016" name="Sci. Rep.">
        <title>Penicillium arizonense, a new, genome sequenced fungal species, reveals a high chemical diversity in secreted metabolites.</title>
        <authorList>
            <person name="Grijseels S."/>
            <person name="Nielsen J.C."/>
            <person name="Randelovic M."/>
            <person name="Nielsen J."/>
            <person name="Nielsen K.F."/>
            <person name="Workman M."/>
            <person name="Frisvad J.C."/>
        </authorList>
    </citation>
    <scope>NUCLEOTIDE SEQUENCE [LARGE SCALE GENOMIC DNA]</scope>
    <source>
        <strain evidence="2 3">CBS 141311</strain>
    </source>
</reference>
<sequence length="447" mass="48592">MASTPPPPSPTSLRVPRAPRFGPKHDNYEPYPTRYSARLASQREVKTRQVTPPTSHSSSSNKNGVPKRTLSPFSPGTGQSFPRKAATSRISPFDSESSQFHTSTGQPSRSSAERALPTPAKTPSKKKIISTDSSTSRAIFPPSSAPRRKKMDIAMDTFDTFDTPLNASAGYTPHVRGQTDPALMRELGIPSFPIHTDSRDRIPVRGNLGGNPFASKPGRPATRSTTSHDDGVWYVCRGKKIFKRFDEMEEDEDEDDDDLGLLARRPDLFVDEPDILKKVKPLTRASIKPRLLFKRPEPEKEIAEEEDLTDVEENDAPSPTPADPAYDLAVDPVTPDFDTSDSLVAPGAPGGVSSTRLRGSTGEADKAVPPSNDTAPGHSNKRVRTDSGASLFKYYPLSKKPSAVEARADRLKRSRESRGSPAPRIKKALRSGTSAEAPTSSEPVVDA</sequence>
<feature type="compositionally biased region" description="Acidic residues" evidence="1">
    <location>
        <begin position="302"/>
        <end position="315"/>
    </location>
</feature>
<feature type="compositionally biased region" description="Polar residues" evidence="1">
    <location>
        <begin position="88"/>
        <end position="110"/>
    </location>
</feature>
<feature type="region of interest" description="Disordered" evidence="1">
    <location>
        <begin position="297"/>
        <end position="447"/>
    </location>
</feature>
<feature type="compositionally biased region" description="Polar residues" evidence="1">
    <location>
        <begin position="431"/>
        <end position="447"/>
    </location>
</feature>
<feature type="compositionally biased region" description="Pro residues" evidence="1">
    <location>
        <begin position="1"/>
        <end position="10"/>
    </location>
</feature>
<feature type="region of interest" description="Disordered" evidence="1">
    <location>
        <begin position="209"/>
        <end position="228"/>
    </location>
</feature>
<accession>A0A1F5LJP6</accession>
<feature type="compositionally biased region" description="Polar residues" evidence="1">
    <location>
        <begin position="71"/>
        <end position="80"/>
    </location>
</feature>
<evidence type="ECO:0000313" key="2">
    <source>
        <dbReference type="EMBL" id="OGE53347.1"/>
    </source>
</evidence>
<feature type="compositionally biased region" description="Basic and acidic residues" evidence="1">
    <location>
        <begin position="406"/>
        <end position="418"/>
    </location>
</feature>
<gene>
    <name evidence="2" type="ORF">PENARI_c008G01369</name>
</gene>
<keyword evidence="3" id="KW-1185">Reference proteome</keyword>
<dbReference type="AlphaFoldDB" id="A0A1F5LJP6"/>
<comment type="caution">
    <text evidence="2">The sequence shown here is derived from an EMBL/GenBank/DDBJ whole genome shotgun (WGS) entry which is preliminary data.</text>
</comment>